<proteinExistence type="predicted"/>
<evidence type="ECO:0000313" key="2">
    <source>
        <dbReference type="Proteomes" id="UP000297280"/>
    </source>
</evidence>
<name>A0A4Z1KDD6_9HELO</name>
<reference evidence="1 2" key="1">
    <citation type="submission" date="2017-12" db="EMBL/GenBank/DDBJ databases">
        <title>Comparative genomics of Botrytis spp.</title>
        <authorList>
            <person name="Valero-Jimenez C.A."/>
            <person name="Tapia P."/>
            <person name="Veloso J."/>
            <person name="Silva-Moreno E."/>
            <person name="Staats M."/>
            <person name="Valdes J.H."/>
            <person name="Van Kan J.A.L."/>
        </authorList>
    </citation>
    <scope>NUCLEOTIDE SEQUENCE [LARGE SCALE GENOMIC DNA]</scope>
    <source>
        <strain evidence="1 2">MUCL3349</strain>
    </source>
</reference>
<keyword evidence="2" id="KW-1185">Reference proteome</keyword>
<gene>
    <name evidence="1" type="ORF">BPOR_0542g00010</name>
</gene>
<dbReference type="AlphaFoldDB" id="A0A4Z1KDD6"/>
<accession>A0A4Z1KDD6</accession>
<protein>
    <submittedName>
        <fullName evidence="1">Uncharacterized protein</fullName>
    </submittedName>
</protein>
<comment type="caution">
    <text evidence="1">The sequence shown here is derived from an EMBL/GenBank/DDBJ whole genome shotgun (WGS) entry which is preliminary data.</text>
</comment>
<evidence type="ECO:0000313" key="1">
    <source>
        <dbReference type="EMBL" id="TGO84153.1"/>
    </source>
</evidence>
<organism evidence="1 2">
    <name type="scientific">Botrytis porri</name>
    <dbReference type="NCBI Taxonomy" id="87229"/>
    <lineage>
        <taxon>Eukaryota</taxon>
        <taxon>Fungi</taxon>
        <taxon>Dikarya</taxon>
        <taxon>Ascomycota</taxon>
        <taxon>Pezizomycotina</taxon>
        <taxon>Leotiomycetes</taxon>
        <taxon>Helotiales</taxon>
        <taxon>Sclerotiniaceae</taxon>
        <taxon>Botrytis</taxon>
    </lineage>
</organism>
<sequence length="99" mass="11949">MFVSPPQKFSRNDKFLRDMWSSYPRMSFRFHRDQLDEENDVVGIIDNELKEHENDTRYNTSAKIMAIYKKLPRRSSDTDPDRTFIMNRARAYYAGYLKD</sequence>
<dbReference type="Proteomes" id="UP000297280">
    <property type="component" value="Unassembled WGS sequence"/>
</dbReference>
<dbReference type="EMBL" id="PQXO01000541">
    <property type="protein sequence ID" value="TGO84153.1"/>
    <property type="molecule type" value="Genomic_DNA"/>
</dbReference>